<reference evidence="1" key="1">
    <citation type="submission" date="2014-09" db="EMBL/GenBank/DDBJ databases">
        <authorList>
            <person name="Magalhaes I.L.F."/>
            <person name="Oliveira U."/>
            <person name="Santos F.R."/>
            <person name="Vidigal T.H.D.A."/>
            <person name="Brescovit A.D."/>
            <person name="Santos A.J."/>
        </authorList>
    </citation>
    <scope>NUCLEOTIDE SEQUENCE</scope>
    <source>
        <tissue evidence="1">Shoot tissue taken approximately 20 cm above the soil surface</tissue>
    </source>
</reference>
<proteinExistence type="predicted"/>
<dbReference type="EMBL" id="GBRH01281783">
    <property type="protein sequence ID" value="JAD16112.1"/>
    <property type="molecule type" value="Transcribed_RNA"/>
</dbReference>
<protein>
    <submittedName>
        <fullName evidence="1">Uncharacterized protein</fullName>
    </submittedName>
</protein>
<reference evidence="1" key="2">
    <citation type="journal article" date="2015" name="Data Brief">
        <title>Shoot transcriptome of the giant reed, Arundo donax.</title>
        <authorList>
            <person name="Barrero R.A."/>
            <person name="Guerrero F.D."/>
            <person name="Moolhuijzen P."/>
            <person name="Goolsby J.A."/>
            <person name="Tidwell J."/>
            <person name="Bellgard S.E."/>
            <person name="Bellgard M.I."/>
        </authorList>
    </citation>
    <scope>NUCLEOTIDE SEQUENCE</scope>
    <source>
        <tissue evidence="1">Shoot tissue taken approximately 20 cm above the soil surface</tissue>
    </source>
</reference>
<organism evidence="1">
    <name type="scientific">Arundo donax</name>
    <name type="common">Giant reed</name>
    <name type="synonym">Donax arundinaceus</name>
    <dbReference type="NCBI Taxonomy" id="35708"/>
    <lineage>
        <taxon>Eukaryota</taxon>
        <taxon>Viridiplantae</taxon>
        <taxon>Streptophyta</taxon>
        <taxon>Embryophyta</taxon>
        <taxon>Tracheophyta</taxon>
        <taxon>Spermatophyta</taxon>
        <taxon>Magnoliopsida</taxon>
        <taxon>Liliopsida</taxon>
        <taxon>Poales</taxon>
        <taxon>Poaceae</taxon>
        <taxon>PACMAD clade</taxon>
        <taxon>Arundinoideae</taxon>
        <taxon>Arundineae</taxon>
        <taxon>Arundo</taxon>
    </lineage>
</organism>
<accession>A0A0A9PRX1</accession>
<evidence type="ECO:0000313" key="1">
    <source>
        <dbReference type="EMBL" id="JAD16112.1"/>
    </source>
</evidence>
<sequence length="49" mass="5441">MLIRTSIAQSPYQIRSSWTSLCVLTRSVPGLDVAYFGRRAAKSPNEVTI</sequence>
<dbReference type="AlphaFoldDB" id="A0A0A9PRX1"/>
<name>A0A0A9PRX1_ARUDO</name>